<keyword evidence="10" id="KW-0408">Iron</keyword>
<keyword evidence="7" id="KW-0479">Metal-binding</keyword>
<evidence type="ECO:0000313" key="14">
    <source>
        <dbReference type="Proteomes" id="UP000253772"/>
    </source>
</evidence>
<sequence length="188" mass="20263">MSSKGSIPAGRPAGYTATAIGLHWLIAFGIFAAFGLGLYMTGIPGLTPTKLKLFSWHKWIGVTIFIVAVLRVIWRATHAAPPVAPGTPAWQAKAAAGAHHLLYLLILIVPITGYLYSSSAGVPVVYLGLWKLPPLIEASDTLKPILKFAHIWLNYLMAAIVVVHAAAAIKHQVIDRDGTLGRMIPFLR</sequence>
<evidence type="ECO:0000256" key="1">
    <source>
        <dbReference type="ARBA" id="ARBA00001970"/>
    </source>
</evidence>
<comment type="cofactor">
    <cofactor evidence="1">
        <name>heme b</name>
        <dbReference type="ChEBI" id="CHEBI:60344"/>
    </cofactor>
</comment>
<accession>A0A132HDX6</accession>
<gene>
    <name evidence="13" type="ORF">DDF84_015275</name>
</gene>
<dbReference type="GO" id="GO:0009055">
    <property type="term" value="F:electron transfer activity"/>
    <property type="evidence" value="ECO:0007669"/>
    <property type="project" value="InterPro"/>
</dbReference>
<evidence type="ECO:0000256" key="12">
    <source>
        <dbReference type="ARBA" id="ARBA00037975"/>
    </source>
</evidence>
<keyword evidence="4" id="KW-1003">Cell membrane</keyword>
<dbReference type="RefSeq" id="WP_011517494.1">
    <property type="nucleotide sequence ID" value="NZ_CP026544.1"/>
</dbReference>
<keyword evidence="11" id="KW-0472">Membrane</keyword>
<dbReference type="EMBL" id="CP037900">
    <property type="protein sequence ID" value="QBP11022.1"/>
    <property type="molecule type" value="Genomic_DNA"/>
</dbReference>
<keyword evidence="8" id="KW-0249">Electron transport</keyword>
<evidence type="ECO:0000256" key="5">
    <source>
        <dbReference type="ARBA" id="ARBA00022617"/>
    </source>
</evidence>
<comment type="subcellular location">
    <subcellularLocation>
        <location evidence="2">Cell membrane</location>
        <topology evidence="2">Multi-pass membrane protein</topology>
    </subcellularLocation>
</comment>
<comment type="similarity">
    <text evidence="12">Belongs to the cytochrome b561 family.</text>
</comment>
<proteinExistence type="inferred from homology"/>
<reference evidence="13 14" key="1">
    <citation type="submission" date="2019-03" db="EMBL/GenBank/DDBJ databases">
        <title>Comparative insights into the high quality Complete genome sequence of highly metal resistant Cupriavidus metallidurans strain BS1 isolated from a gold-copper mine.</title>
        <authorList>
            <person name="Mazhar H.S."/>
            <person name="Rensing C."/>
        </authorList>
    </citation>
    <scope>NUCLEOTIDE SEQUENCE [LARGE SCALE GENOMIC DNA]</scope>
    <source>
        <strain evidence="13 14">BS1</strain>
    </source>
</reference>
<evidence type="ECO:0000313" key="13">
    <source>
        <dbReference type="EMBL" id="QBP11022.1"/>
    </source>
</evidence>
<evidence type="ECO:0000256" key="8">
    <source>
        <dbReference type="ARBA" id="ARBA00022982"/>
    </source>
</evidence>
<dbReference type="InterPro" id="IPR011577">
    <property type="entry name" value="Cyt_b561_bac/Ni-Hgenase"/>
</dbReference>
<keyword evidence="3" id="KW-0813">Transport</keyword>
<evidence type="ECO:0000256" key="2">
    <source>
        <dbReference type="ARBA" id="ARBA00004651"/>
    </source>
</evidence>
<evidence type="ECO:0000256" key="9">
    <source>
        <dbReference type="ARBA" id="ARBA00022989"/>
    </source>
</evidence>
<evidence type="ECO:0000256" key="11">
    <source>
        <dbReference type="ARBA" id="ARBA00023136"/>
    </source>
</evidence>
<name>A0A132HDX6_9BURK</name>
<dbReference type="GO" id="GO:0020037">
    <property type="term" value="F:heme binding"/>
    <property type="evidence" value="ECO:0007669"/>
    <property type="project" value="TreeGrafter"/>
</dbReference>
<organism evidence="13 14">
    <name type="scientific">Cupriavidus metallidurans</name>
    <dbReference type="NCBI Taxonomy" id="119219"/>
    <lineage>
        <taxon>Bacteria</taxon>
        <taxon>Pseudomonadati</taxon>
        <taxon>Pseudomonadota</taxon>
        <taxon>Betaproteobacteria</taxon>
        <taxon>Burkholderiales</taxon>
        <taxon>Burkholderiaceae</taxon>
        <taxon>Cupriavidus</taxon>
    </lineage>
</organism>
<dbReference type="InterPro" id="IPR052168">
    <property type="entry name" value="Cytochrome_b561_oxidase"/>
</dbReference>
<dbReference type="PANTHER" id="PTHR30529">
    <property type="entry name" value="CYTOCHROME B561"/>
    <property type="match status" value="1"/>
</dbReference>
<dbReference type="GO" id="GO:0046872">
    <property type="term" value="F:metal ion binding"/>
    <property type="evidence" value="ECO:0007669"/>
    <property type="project" value="UniProtKB-KW"/>
</dbReference>
<dbReference type="OMA" id="WYKTAPH"/>
<dbReference type="SUPFAM" id="SSF81342">
    <property type="entry name" value="Transmembrane di-heme cytochromes"/>
    <property type="match status" value="1"/>
</dbReference>
<dbReference type="PANTHER" id="PTHR30529:SF7">
    <property type="entry name" value="CYTOCHROME B561 BACTERIAL_NI-HYDROGENASE DOMAIN-CONTAINING PROTEIN"/>
    <property type="match status" value="1"/>
</dbReference>
<dbReference type="Proteomes" id="UP000253772">
    <property type="component" value="Chromosome c1"/>
</dbReference>
<evidence type="ECO:0000256" key="7">
    <source>
        <dbReference type="ARBA" id="ARBA00022723"/>
    </source>
</evidence>
<dbReference type="OrthoDB" id="8536275at2"/>
<evidence type="ECO:0000256" key="3">
    <source>
        <dbReference type="ARBA" id="ARBA00022448"/>
    </source>
</evidence>
<evidence type="ECO:0000256" key="6">
    <source>
        <dbReference type="ARBA" id="ARBA00022692"/>
    </source>
</evidence>
<dbReference type="Pfam" id="PF01292">
    <property type="entry name" value="Ni_hydr_CYTB"/>
    <property type="match status" value="1"/>
</dbReference>
<dbReference type="InterPro" id="IPR016174">
    <property type="entry name" value="Di-haem_cyt_TM"/>
</dbReference>
<dbReference type="GO" id="GO:0005886">
    <property type="term" value="C:plasma membrane"/>
    <property type="evidence" value="ECO:0007669"/>
    <property type="project" value="UniProtKB-SubCell"/>
</dbReference>
<keyword evidence="9" id="KW-1133">Transmembrane helix</keyword>
<protein>
    <submittedName>
        <fullName evidence="13">Cytochrome b</fullName>
    </submittedName>
</protein>
<evidence type="ECO:0000256" key="10">
    <source>
        <dbReference type="ARBA" id="ARBA00023004"/>
    </source>
</evidence>
<keyword evidence="5" id="KW-0349">Heme</keyword>
<keyword evidence="6" id="KW-0812">Transmembrane</keyword>
<dbReference type="AlphaFoldDB" id="A0A132HDX6"/>
<dbReference type="GO" id="GO:0022904">
    <property type="term" value="P:respiratory electron transport chain"/>
    <property type="evidence" value="ECO:0007669"/>
    <property type="project" value="InterPro"/>
</dbReference>
<evidence type="ECO:0000256" key="4">
    <source>
        <dbReference type="ARBA" id="ARBA00022475"/>
    </source>
</evidence>